<dbReference type="AlphaFoldDB" id="A0A9D7T0E1"/>
<comment type="caution">
    <text evidence="1">The sequence shown here is derived from an EMBL/GenBank/DDBJ whole genome shotgun (WGS) entry which is preliminary data.</text>
</comment>
<name>A0A9D7T0E1_9BACT</name>
<proteinExistence type="predicted"/>
<dbReference type="PROSITE" id="PS51257">
    <property type="entry name" value="PROKAR_LIPOPROTEIN"/>
    <property type="match status" value="1"/>
</dbReference>
<reference evidence="1 2" key="1">
    <citation type="submission" date="2020-10" db="EMBL/GenBank/DDBJ databases">
        <title>Connecting structure to function with the recovery of over 1000 high-quality activated sludge metagenome-assembled genomes encoding full-length rRNA genes using long-read sequencing.</title>
        <authorList>
            <person name="Singleton C.M."/>
            <person name="Petriglieri F."/>
            <person name="Kristensen J.M."/>
            <person name="Kirkegaard R.H."/>
            <person name="Michaelsen T.Y."/>
            <person name="Andersen M.H."/>
            <person name="Karst S.M."/>
            <person name="Dueholm M.S."/>
            <person name="Nielsen P.H."/>
            <person name="Albertsen M."/>
        </authorList>
    </citation>
    <scope>NUCLEOTIDE SEQUENCE [LARGE SCALE GENOMIC DNA]</scope>
    <source>
        <strain evidence="1">Ribe_18-Q3-R11-54_MAXAC.273</strain>
    </source>
</reference>
<evidence type="ECO:0000313" key="2">
    <source>
        <dbReference type="Proteomes" id="UP000808337"/>
    </source>
</evidence>
<sequence>MKNNNMKNISYLISLVCLGIFWLSCKDDVRIPEYQLGANLRLVMDPDHSFINSTTVSTDFIAFDAYSENKDLDHVDIVITYKGQDHLFKRYSQEDFSTGSVSGQFNGGDLASWFGIPGFADGSRGGNFLIHPIVTLDDGRIYPSFVHTSATDSILNIGTGPLGSVGTGAFTLQKGTAILCPPVDISGNYKVVSATGQSTDGCCPDVVTVSGNIVAINGLAGSSTNFSVSDITGGLYFAWYAVYGITGPDDSPGEFLFNCNEVTIVNTQEPFGTAVQGEGVYDASAGTITYTWSNGFADTGTVILQKQ</sequence>
<evidence type="ECO:0000313" key="1">
    <source>
        <dbReference type="EMBL" id="MBK9985342.1"/>
    </source>
</evidence>
<dbReference type="Proteomes" id="UP000808337">
    <property type="component" value="Unassembled WGS sequence"/>
</dbReference>
<organism evidence="1 2">
    <name type="scientific">Candidatus Opimibacter skivensis</name>
    <dbReference type="NCBI Taxonomy" id="2982028"/>
    <lineage>
        <taxon>Bacteria</taxon>
        <taxon>Pseudomonadati</taxon>
        <taxon>Bacteroidota</taxon>
        <taxon>Saprospiria</taxon>
        <taxon>Saprospirales</taxon>
        <taxon>Saprospiraceae</taxon>
        <taxon>Candidatus Opimibacter</taxon>
    </lineage>
</organism>
<gene>
    <name evidence="1" type="ORF">IPP15_23885</name>
</gene>
<protein>
    <submittedName>
        <fullName evidence="1">Uncharacterized protein</fullName>
    </submittedName>
</protein>
<accession>A0A9D7T0E1</accession>
<dbReference type="EMBL" id="JADKGY010000035">
    <property type="protein sequence ID" value="MBK9985342.1"/>
    <property type="molecule type" value="Genomic_DNA"/>
</dbReference>